<dbReference type="PANTHER" id="PTHR47327:SF1">
    <property type="entry name" value="RE15579P"/>
    <property type="match status" value="1"/>
</dbReference>
<dbReference type="Pfam" id="PF00024">
    <property type="entry name" value="PAN_1"/>
    <property type="match status" value="1"/>
</dbReference>
<name>A0A7T8JU69_CALRO</name>
<dbReference type="GO" id="GO:0009653">
    <property type="term" value="P:anatomical structure morphogenesis"/>
    <property type="evidence" value="ECO:0007669"/>
    <property type="project" value="TreeGrafter"/>
</dbReference>
<dbReference type="PANTHER" id="PTHR47327">
    <property type="entry name" value="FI18240P1-RELATED"/>
    <property type="match status" value="1"/>
</dbReference>
<reference evidence="3" key="1">
    <citation type="submission" date="2021-01" db="EMBL/GenBank/DDBJ databases">
        <title>Caligus Genome Assembly.</title>
        <authorList>
            <person name="Gallardo-Escarate C."/>
        </authorList>
    </citation>
    <scope>NUCLEOTIDE SEQUENCE [LARGE SCALE GENOMIC DNA]</scope>
</reference>
<dbReference type="Proteomes" id="UP000595437">
    <property type="component" value="Chromosome 18"/>
</dbReference>
<dbReference type="InterPro" id="IPR052774">
    <property type="entry name" value="Celegans_DevNeuronal_Protein"/>
</dbReference>
<feature type="non-terminal residue" evidence="2">
    <location>
        <position position="81"/>
    </location>
</feature>
<dbReference type="OrthoDB" id="5775605at2759"/>
<protein>
    <recommendedName>
        <fullName evidence="1">Apple domain-containing protein</fullName>
    </recommendedName>
</protein>
<evidence type="ECO:0000259" key="1">
    <source>
        <dbReference type="PROSITE" id="PS50948"/>
    </source>
</evidence>
<dbReference type="AlphaFoldDB" id="A0A7T8JU69"/>
<dbReference type="InterPro" id="IPR003609">
    <property type="entry name" value="Pan_app"/>
</dbReference>
<keyword evidence="3" id="KW-1185">Reference proteome</keyword>
<evidence type="ECO:0000313" key="2">
    <source>
        <dbReference type="EMBL" id="QQP35292.1"/>
    </source>
</evidence>
<feature type="non-terminal residue" evidence="2">
    <location>
        <position position="1"/>
    </location>
</feature>
<dbReference type="EMBL" id="CP045907">
    <property type="protein sequence ID" value="QQP35292.1"/>
    <property type="molecule type" value="Genomic_DNA"/>
</dbReference>
<dbReference type="SUPFAM" id="SSF57414">
    <property type="entry name" value="Hairpin loop containing domain-like"/>
    <property type="match status" value="1"/>
</dbReference>
<gene>
    <name evidence="2" type="ORF">FKW44_023467</name>
</gene>
<dbReference type="Gene3D" id="3.50.4.10">
    <property type="entry name" value="Hepatocyte Growth Factor"/>
    <property type="match status" value="1"/>
</dbReference>
<dbReference type="SMART" id="SM00473">
    <property type="entry name" value="PAN_AP"/>
    <property type="match status" value="1"/>
</dbReference>
<sequence length="81" mass="9292">RVPNKMIAGHDKALIFTSTKEACLAACLNERNFICRSAEYNYVTLQCRLSDHDRRTVRKDYAPVDFVDAQGVDYFENLCLS</sequence>
<organism evidence="2 3">
    <name type="scientific">Caligus rogercresseyi</name>
    <name type="common">Sea louse</name>
    <dbReference type="NCBI Taxonomy" id="217165"/>
    <lineage>
        <taxon>Eukaryota</taxon>
        <taxon>Metazoa</taxon>
        <taxon>Ecdysozoa</taxon>
        <taxon>Arthropoda</taxon>
        <taxon>Crustacea</taxon>
        <taxon>Multicrustacea</taxon>
        <taxon>Hexanauplia</taxon>
        <taxon>Copepoda</taxon>
        <taxon>Siphonostomatoida</taxon>
        <taxon>Caligidae</taxon>
        <taxon>Caligus</taxon>
    </lineage>
</organism>
<proteinExistence type="predicted"/>
<dbReference type="CDD" id="cd01099">
    <property type="entry name" value="PAN_AP_HGF"/>
    <property type="match status" value="1"/>
</dbReference>
<accession>A0A7T8JU69</accession>
<evidence type="ECO:0000313" key="3">
    <source>
        <dbReference type="Proteomes" id="UP000595437"/>
    </source>
</evidence>
<dbReference type="PROSITE" id="PS50948">
    <property type="entry name" value="PAN"/>
    <property type="match status" value="1"/>
</dbReference>
<feature type="domain" description="Apple" evidence="1">
    <location>
        <begin position="1"/>
        <end position="79"/>
    </location>
</feature>